<keyword evidence="7" id="KW-0695">RNA-directed DNA polymerase</keyword>
<dbReference type="Gene3D" id="3.10.10.10">
    <property type="entry name" value="HIV Type 1 Reverse Transcriptase, subunit A, domain 1"/>
    <property type="match status" value="1"/>
</dbReference>
<gene>
    <name evidence="9" type="ORF">APZ42_004135</name>
</gene>
<dbReference type="CDD" id="cd01647">
    <property type="entry name" value="RT_LTR"/>
    <property type="match status" value="1"/>
</dbReference>
<keyword evidence="2" id="KW-0808">Transferase</keyword>
<evidence type="ECO:0000259" key="8">
    <source>
        <dbReference type="PROSITE" id="PS50878"/>
    </source>
</evidence>
<name>A0A164H8T9_9CRUS</name>
<evidence type="ECO:0000313" key="9">
    <source>
        <dbReference type="EMBL" id="KZR99848.1"/>
    </source>
</evidence>
<feature type="non-terminal residue" evidence="9">
    <location>
        <position position="144"/>
    </location>
</feature>
<reference evidence="9 10" key="1">
    <citation type="submission" date="2016-03" db="EMBL/GenBank/DDBJ databases">
        <title>EvidentialGene: Evidence-directed Construction of Genes on Genomes.</title>
        <authorList>
            <person name="Gilbert D.G."/>
            <person name="Choi J.-H."/>
            <person name="Mockaitis K."/>
            <person name="Colbourne J."/>
            <person name="Pfrender M."/>
        </authorList>
    </citation>
    <scope>NUCLEOTIDE SEQUENCE [LARGE SCALE GENOMIC DNA]</scope>
    <source>
        <strain evidence="9 10">Xinb3</strain>
        <tissue evidence="9">Complete organism</tissue>
    </source>
</reference>
<evidence type="ECO:0000256" key="6">
    <source>
        <dbReference type="ARBA" id="ARBA00022801"/>
    </source>
</evidence>
<keyword evidence="10" id="KW-1185">Reference proteome</keyword>
<evidence type="ECO:0000256" key="3">
    <source>
        <dbReference type="ARBA" id="ARBA00022695"/>
    </source>
</evidence>
<dbReference type="GO" id="GO:0006508">
    <property type="term" value="P:proteolysis"/>
    <property type="evidence" value="ECO:0007669"/>
    <property type="project" value="UniProtKB-KW"/>
</dbReference>
<dbReference type="GO" id="GO:0004519">
    <property type="term" value="F:endonuclease activity"/>
    <property type="evidence" value="ECO:0007669"/>
    <property type="project" value="UniProtKB-KW"/>
</dbReference>
<evidence type="ECO:0000313" key="10">
    <source>
        <dbReference type="Proteomes" id="UP000076858"/>
    </source>
</evidence>
<dbReference type="PANTHER" id="PTHR24559">
    <property type="entry name" value="TRANSPOSON TY3-I GAG-POL POLYPROTEIN"/>
    <property type="match status" value="1"/>
</dbReference>
<dbReference type="EMBL" id="LRGB01012484">
    <property type="protein sequence ID" value="KZR99848.1"/>
    <property type="molecule type" value="Genomic_DNA"/>
</dbReference>
<keyword evidence="1" id="KW-0645">Protease</keyword>
<dbReference type="Gene3D" id="3.30.70.270">
    <property type="match status" value="1"/>
</dbReference>
<dbReference type="InterPro" id="IPR043502">
    <property type="entry name" value="DNA/RNA_pol_sf"/>
</dbReference>
<dbReference type="GO" id="GO:0003964">
    <property type="term" value="F:RNA-directed DNA polymerase activity"/>
    <property type="evidence" value="ECO:0007669"/>
    <property type="project" value="UniProtKB-KW"/>
</dbReference>
<evidence type="ECO:0000256" key="5">
    <source>
        <dbReference type="ARBA" id="ARBA00022759"/>
    </source>
</evidence>
<keyword evidence="3" id="KW-0548">Nucleotidyltransferase</keyword>
<keyword evidence="5" id="KW-0255">Endonuclease</keyword>
<dbReference type="InterPro" id="IPR043128">
    <property type="entry name" value="Rev_trsase/Diguanyl_cyclase"/>
</dbReference>
<keyword evidence="6" id="KW-0378">Hydrolase</keyword>
<dbReference type="Pfam" id="PF00078">
    <property type="entry name" value="RVT_1"/>
    <property type="match status" value="1"/>
</dbReference>
<evidence type="ECO:0000256" key="2">
    <source>
        <dbReference type="ARBA" id="ARBA00022679"/>
    </source>
</evidence>
<feature type="domain" description="Reverse transcriptase" evidence="8">
    <location>
        <begin position="3"/>
        <end position="144"/>
    </location>
</feature>
<dbReference type="FunFam" id="3.10.10.10:FF:000007">
    <property type="entry name" value="Retrovirus-related Pol polyprotein from transposon 17.6-like Protein"/>
    <property type="match status" value="1"/>
</dbReference>
<evidence type="ECO:0000256" key="1">
    <source>
        <dbReference type="ARBA" id="ARBA00022670"/>
    </source>
</evidence>
<dbReference type="AlphaFoldDB" id="A0A164H8T9"/>
<evidence type="ECO:0000256" key="7">
    <source>
        <dbReference type="ARBA" id="ARBA00022918"/>
    </source>
</evidence>
<dbReference type="STRING" id="35525.A0A164H8T9"/>
<comment type="caution">
    <text evidence="9">The sequence shown here is derived from an EMBL/GenBank/DDBJ whole genome shotgun (WGS) entry which is preliminary data.</text>
</comment>
<keyword evidence="4" id="KW-0540">Nuclease</keyword>
<dbReference type="SUPFAM" id="SSF56672">
    <property type="entry name" value="DNA/RNA polymerases"/>
    <property type="match status" value="1"/>
</dbReference>
<accession>A0A164H8T9</accession>
<dbReference type="Proteomes" id="UP000076858">
    <property type="component" value="Unassembled WGS sequence"/>
</dbReference>
<dbReference type="GO" id="GO:0008233">
    <property type="term" value="F:peptidase activity"/>
    <property type="evidence" value="ECO:0007669"/>
    <property type="project" value="UniProtKB-KW"/>
</dbReference>
<evidence type="ECO:0000256" key="4">
    <source>
        <dbReference type="ARBA" id="ARBA00022722"/>
    </source>
</evidence>
<dbReference type="PANTHER" id="PTHR24559:SF444">
    <property type="entry name" value="REVERSE TRANSCRIPTASE DOMAIN-CONTAINING PROTEIN"/>
    <property type="match status" value="1"/>
</dbReference>
<proteinExistence type="predicted"/>
<dbReference type="InterPro" id="IPR000477">
    <property type="entry name" value="RT_dom"/>
</dbReference>
<dbReference type="InterPro" id="IPR053134">
    <property type="entry name" value="RNA-dir_DNA_polymerase"/>
</dbReference>
<dbReference type="PROSITE" id="PS50878">
    <property type="entry name" value="RT_POL"/>
    <property type="match status" value="1"/>
</dbReference>
<protein>
    <recommendedName>
        <fullName evidence="8">Reverse transcriptase domain-containing protein</fullName>
    </recommendedName>
</protein>
<sequence length="144" mass="16594">KMLSDRIIQPSNSSWSSPVVLVKKKNGEMRFCIDYRRLNAVTERDGYPLPRIEDVLGHLSGAKYFSSIDLESGFWQMEVAEEHRVKTAFVTPEGLYEFLRLPFGLCGSPPSFQRLMDRVLQGLKWTECLCYMDDILVFGSTFEE</sequence>
<feature type="non-terminal residue" evidence="9">
    <location>
        <position position="1"/>
    </location>
</feature>
<organism evidence="9 10">
    <name type="scientific">Daphnia magna</name>
    <dbReference type="NCBI Taxonomy" id="35525"/>
    <lineage>
        <taxon>Eukaryota</taxon>
        <taxon>Metazoa</taxon>
        <taxon>Ecdysozoa</taxon>
        <taxon>Arthropoda</taxon>
        <taxon>Crustacea</taxon>
        <taxon>Branchiopoda</taxon>
        <taxon>Diplostraca</taxon>
        <taxon>Cladocera</taxon>
        <taxon>Anomopoda</taxon>
        <taxon>Daphniidae</taxon>
        <taxon>Daphnia</taxon>
    </lineage>
</organism>